<evidence type="ECO:0000256" key="6">
    <source>
        <dbReference type="ARBA" id="ARBA00023242"/>
    </source>
</evidence>
<evidence type="ECO:0000256" key="4">
    <source>
        <dbReference type="ARBA" id="ARBA00023015"/>
    </source>
</evidence>
<accession>A0A5J5ETH5</accession>
<dbReference type="GO" id="GO:0006357">
    <property type="term" value="P:regulation of transcription by RNA polymerase II"/>
    <property type="evidence" value="ECO:0007669"/>
    <property type="project" value="InterPro"/>
</dbReference>
<name>A0A5J5ETH5_9PEZI</name>
<evidence type="ECO:0000256" key="2">
    <source>
        <dbReference type="ARBA" id="ARBA00005635"/>
    </source>
</evidence>
<evidence type="ECO:0000256" key="7">
    <source>
        <dbReference type="ARBA" id="ARBA00032014"/>
    </source>
</evidence>
<reference evidence="9 10" key="1">
    <citation type="submission" date="2019-09" db="EMBL/GenBank/DDBJ databases">
        <title>Draft genome of the ectomycorrhizal ascomycete Sphaerosporella brunnea.</title>
        <authorList>
            <consortium name="DOE Joint Genome Institute"/>
            <person name="Benucci G.M."/>
            <person name="Marozzi G."/>
            <person name="Antonielli L."/>
            <person name="Sanchez S."/>
            <person name="Marco P."/>
            <person name="Wang X."/>
            <person name="Falini L.B."/>
            <person name="Barry K."/>
            <person name="Haridas S."/>
            <person name="Lipzen A."/>
            <person name="Labutti K."/>
            <person name="Grigoriev I.V."/>
            <person name="Murat C."/>
            <person name="Martin F."/>
            <person name="Albertini E."/>
            <person name="Donnini D."/>
            <person name="Bonito G."/>
        </authorList>
    </citation>
    <scope>NUCLEOTIDE SEQUENCE [LARGE SCALE GENOMIC DNA]</scope>
    <source>
        <strain evidence="9 10">Sb_GMNB300</strain>
    </source>
</reference>
<dbReference type="InParanoid" id="A0A5J5ETH5"/>
<comment type="function">
    <text evidence="8">Component of the Mediator complex, a coactivator involved in the regulated transcription of nearly all RNA polymerase II-dependent genes. Mediator functions as a bridge to convey information from gene-specific regulatory proteins to the basal RNA polymerase II transcription machinery. Mediator is recruited to promoters by direct interactions with regulatory proteins and serves as a scaffold for the assembly of a functional preinitiation complex with RNA polymerase II and the general transcription factors.</text>
</comment>
<dbReference type="Gene3D" id="6.10.250.2620">
    <property type="match status" value="1"/>
</dbReference>
<evidence type="ECO:0000256" key="3">
    <source>
        <dbReference type="ARBA" id="ARBA00019610"/>
    </source>
</evidence>
<dbReference type="InterPro" id="IPR019313">
    <property type="entry name" value="Mediator_Med17"/>
</dbReference>
<keyword evidence="8" id="KW-0010">Activator</keyword>
<evidence type="ECO:0000313" key="10">
    <source>
        <dbReference type="Proteomes" id="UP000326924"/>
    </source>
</evidence>
<sequence length="607" mass="66567">MDASLQLSLRTWPGDDSADTAISSLIPRIQQQRGHFKDINEALLSDEVAAGNGDEDRMDLDVPEAEAEEEAKRAAAATAGDVDPLEALAKAKTEMLEVLGHAHNEALLALDFISLVASLNAPETAIPTMSPALKQAVPPGCLGFDRVSRKVDKKAQADDQRIAKEWKRQGLASAAEALMAASRKLGAEGEKERKYWEEVLAIRNDGWLITRMPRERNVLGVRYGFAEAAKEYKDKGIGALRRSDDGSVRMSDVDTGTKQRAMVRVRVMRNGNVVGTSTQRAGKNDGSVKDMIRRARNFIYEDELFFEVTKEARAYAGHGMRTSEDAVTIELGSGRMIVLDMAPLDDDSAPPNRDASNPENTLAQAIGIALRILLSYNHRLALKARSHPPPPLTARKPPRQPLLLLRPVATHLHHHQHLQHLTSVLARARRLAQTAGLSASYSVSPLSNTLPAAIDGVESAIEPFLHVLETTATVNLPSEWTLGITMRTRLQHPTYGTQYVVSTSHDGFAARLMGENKFASQREVEEYIHWCFERSVVNWIRLMSAGAWAQEAQGNEMVSKGKRVRIEVDRVGLKVTWGQTGGSDQKAVWDGTEQGRSLGELLAGIAG</sequence>
<keyword evidence="4 8" id="KW-0805">Transcription regulation</keyword>
<dbReference type="Proteomes" id="UP000326924">
    <property type="component" value="Unassembled WGS sequence"/>
</dbReference>
<dbReference type="FunCoup" id="A0A5J5ETH5">
    <property type="interactions" value="148"/>
</dbReference>
<keyword evidence="10" id="KW-1185">Reference proteome</keyword>
<evidence type="ECO:0000256" key="8">
    <source>
        <dbReference type="RuleBase" id="RU364140"/>
    </source>
</evidence>
<dbReference type="OrthoDB" id="5319830at2759"/>
<evidence type="ECO:0000256" key="1">
    <source>
        <dbReference type="ARBA" id="ARBA00004123"/>
    </source>
</evidence>
<dbReference type="GO" id="GO:0016592">
    <property type="term" value="C:mediator complex"/>
    <property type="evidence" value="ECO:0007669"/>
    <property type="project" value="InterPro"/>
</dbReference>
<dbReference type="EMBL" id="VXIS01000132">
    <property type="protein sequence ID" value="KAA8902481.1"/>
    <property type="molecule type" value="Genomic_DNA"/>
</dbReference>
<protein>
    <recommendedName>
        <fullName evidence="3 8">Mediator of RNA polymerase II transcription subunit 17</fullName>
    </recommendedName>
    <alternativeName>
        <fullName evidence="7 8">Mediator complex subunit 17</fullName>
    </alternativeName>
</protein>
<comment type="subcellular location">
    <subcellularLocation>
        <location evidence="1 8">Nucleus</location>
    </subcellularLocation>
</comment>
<dbReference type="PANTHER" id="PTHR13114:SF7">
    <property type="entry name" value="MEDIATOR OF RNA POLYMERASE II TRANSCRIPTION SUBUNIT 17"/>
    <property type="match status" value="1"/>
</dbReference>
<dbReference type="AlphaFoldDB" id="A0A5J5ETH5"/>
<evidence type="ECO:0000256" key="5">
    <source>
        <dbReference type="ARBA" id="ARBA00023163"/>
    </source>
</evidence>
<keyword evidence="6 8" id="KW-0539">Nucleus</keyword>
<dbReference type="GO" id="GO:0070847">
    <property type="term" value="C:core mediator complex"/>
    <property type="evidence" value="ECO:0007669"/>
    <property type="project" value="TreeGrafter"/>
</dbReference>
<keyword evidence="5 8" id="KW-0804">Transcription</keyword>
<evidence type="ECO:0000313" key="9">
    <source>
        <dbReference type="EMBL" id="KAA8902481.1"/>
    </source>
</evidence>
<dbReference type="Pfam" id="PF10156">
    <property type="entry name" value="Med17"/>
    <property type="match status" value="1"/>
</dbReference>
<organism evidence="9 10">
    <name type="scientific">Sphaerosporella brunnea</name>
    <dbReference type="NCBI Taxonomy" id="1250544"/>
    <lineage>
        <taxon>Eukaryota</taxon>
        <taxon>Fungi</taxon>
        <taxon>Dikarya</taxon>
        <taxon>Ascomycota</taxon>
        <taxon>Pezizomycotina</taxon>
        <taxon>Pezizomycetes</taxon>
        <taxon>Pezizales</taxon>
        <taxon>Pyronemataceae</taxon>
        <taxon>Sphaerosporella</taxon>
    </lineage>
</organism>
<dbReference type="PANTHER" id="PTHR13114">
    <property type="entry name" value="MEDIATOR OF RNA POLYMERASE II TRANSCRIPTION SUBUNIT 17"/>
    <property type="match status" value="1"/>
</dbReference>
<proteinExistence type="inferred from homology"/>
<comment type="caution">
    <text evidence="9">The sequence shown here is derived from an EMBL/GenBank/DDBJ whole genome shotgun (WGS) entry which is preliminary data.</text>
</comment>
<comment type="similarity">
    <text evidence="2 8">Belongs to the Mediator complex subunit 17 family.</text>
</comment>
<comment type="subunit">
    <text evidence="8">Component of the Mediator complex.</text>
</comment>
<dbReference type="GO" id="GO:0003712">
    <property type="term" value="F:transcription coregulator activity"/>
    <property type="evidence" value="ECO:0007669"/>
    <property type="project" value="InterPro"/>
</dbReference>
<gene>
    <name evidence="8" type="primary">MED17</name>
    <name evidence="9" type="ORF">FN846DRAFT_955532</name>
</gene>